<evidence type="ECO:0000313" key="1">
    <source>
        <dbReference type="EnsemblPlants" id="AVESA.00010b.r2.4AG0611810.1.CDS.1"/>
    </source>
</evidence>
<keyword evidence="2" id="KW-1185">Reference proteome</keyword>
<dbReference type="Proteomes" id="UP001732700">
    <property type="component" value="Chromosome 4A"/>
</dbReference>
<organism evidence="1 2">
    <name type="scientific">Avena sativa</name>
    <name type="common">Oat</name>
    <dbReference type="NCBI Taxonomy" id="4498"/>
    <lineage>
        <taxon>Eukaryota</taxon>
        <taxon>Viridiplantae</taxon>
        <taxon>Streptophyta</taxon>
        <taxon>Embryophyta</taxon>
        <taxon>Tracheophyta</taxon>
        <taxon>Spermatophyta</taxon>
        <taxon>Magnoliopsida</taxon>
        <taxon>Liliopsida</taxon>
        <taxon>Poales</taxon>
        <taxon>Poaceae</taxon>
        <taxon>BOP clade</taxon>
        <taxon>Pooideae</taxon>
        <taxon>Poodae</taxon>
        <taxon>Poeae</taxon>
        <taxon>Poeae Chloroplast Group 1 (Aveneae type)</taxon>
        <taxon>Aveninae</taxon>
        <taxon>Avena</taxon>
    </lineage>
</organism>
<reference evidence="1" key="2">
    <citation type="submission" date="2025-09" db="UniProtKB">
        <authorList>
            <consortium name="EnsemblPlants"/>
        </authorList>
    </citation>
    <scope>IDENTIFICATION</scope>
</reference>
<proteinExistence type="predicted"/>
<protein>
    <submittedName>
        <fullName evidence="1">Uncharacterized protein</fullName>
    </submittedName>
</protein>
<evidence type="ECO:0000313" key="2">
    <source>
        <dbReference type="Proteomes" id="UP001732700"/>
    </source>
</evidence>
<name>A0ACD5WFN2_AVESA</name>
<sequence>MGCKSDLAGQLQKDGSDSMSAEYEEGSEEEEPFEREFYDDDDDDDEENDDGKPETQAVDPCDGYPLPQEDEVSGEQPCDGSAPPEGDKEPFYSELCDEEDDSGEEEPFHAEPFTDPARNARRTCRKDFCEVEPYNDLVAHEEESVDKRFIAVQAVRKEQNKQEAPKRVLRKGGSIVHKSAPVTDEMEVKPFKKRLSVRFATDVSCYTYNTESFGAAKLEKRKAQFDDQDNHLCKRQEHMLCSPQDGGKLKEVDDTNLYVGNLPASVSSSKLVDLFAPFGPIVRSKVGDDCFTGICQGYGFVKYGDPQSAASAIRCMDGRLVGGKKLEVRVARALPSVPNPSMQSLSETGSLPSTEIDTSSLYVCNLPLYMDKLKLLEHFLPFGKVIDINVPRDHTTGLSKGYGFVKYSDSHHAAQAIIQLNGSLVEGKKIEVRVASNPPALSNSAVGTQTHTRTIKEIDMANLYVCNIPASIHTGKLVELFLPFGKIAHARVAEDQGTCSGKRYGFIKFSDSQCAAEAIAVMNGTLIDGETLAIRVAGLSSSSSSSALQGSPISSPELNKSRLYVSNLPRSTNADKLVNLFVPFGQISKVVMNVEYSLVYYADVASAIAAVKRMDGYLIDGKRLVVKGSDLCPGQLARSPNAAEHALPQSAGKTMKEIDMANVFVGAIPSSVTGDRLVELFRPFGQIVQARAFHGYGMVRYDDPSSAAAAIDHMDGYQIGASTLVVRVAGLPNPGDCRAATDPLTLQRQIDMTNLYVCRLPLYITTEKLTEIFLPCGQITQAKVVVDRYTGVSKGFGFVKFADIYAAAVALTHMNGYQLEGHILDVRIAGVHPSAMFSYMTYLYSQLTFPDPSTMAVGVPTSSYWPYYAESAYPTSAENLGQGTTPATDASSQTSNQQEGLPESMSVSSVTGKVSSSVSSHVTDRSQPQSSAGWAGPPGFESHAVSSQPPSLGWAGPPGFEPHAVTKKDLGTVMNPSQPCSKVHLARSEKKRLIV</sequence>
<dbReference type="EnsemblPlants" id="AVESA.00010b.r2.4AG0611810.1">
    <property type="protein sequence ID" value="AVESA.00010b.r2.4AG0611810.1.CDS.1"/>
    <property type="gene ID" value="AVESA.00010b.r2.4AG0611810"/>
</dbReference>
<accession>A0ACD5WFN2</accession>
<reference evidence="1" key="1">
    <citation type="submission" date="2021-05" db="EMBL/GenBank/DDBJ databases">
        <authorList>
            <person name="Scholz U."/>
            <person name="Mascher M."/>
            <person name="Fiebig A."/>
        </authorList>
    </citation>
    <scope>NUCLEOTIDE SEQUENCE [LARGE SCALE GENOMIC DNA]</scope>
</reference>